<keyword evidence="3 12" id="KW-0813">Transport</keyword>
<name>A0A8S9M878_BRACR</name>
<dbReference type="CDD" id="cd07521">
    <property type="entry name" value="HAD_FCP1-like"/>
    <property type="match status" value="2"/>
</dbReference>
<feature type="domain" description="FCP1 homology" evidence="13">
    <location>
        <begin position="47"/>
        <end position="190"/>
    </location>
</feature>
<comment type="caution">
    <text evidence="14">The sequence shown here is derived from an EMBL/GenBank/DDBJ whole genome shotgun (WGS) entry which is preliminary data.</text>
</comment>
<dbReference type="Pfam" id="PF03031">
    <property type="entry name" value="NIF"/>
    <property type="match status" value="2"/>
</dbReference>
<evidence type="ECO:0000256" key="7">
    <source>
        <dbReference type="ARBA" id="ARBA00022946"/>
    </source>
</evidence>
<dbReference type="GO" id="GO:0005744">
    <property type="term" value="C:TIM23 mitochondrial import inner membrane translocase complex"/>
    <property type="evidence" value="ECO:0007669"/>
    <property type="project" value="UniProtKB-UniRule"/>
</dbReference>
<comment type="similarity">
    <text evidence="2 12">Belongs to the TIM50 family.</text>
</comment>
<evidence type="ECO:0000256" key="2">
    <source>
        <dbReference type="ARBA" id="ARBA00006344"/>
    </source>
</evidence>
<evidence type="ECO:0000256" key="1">
    <source>
        <dbReference type="ARBA" id="ARBA00004434"/>
    </source>
</evidence>
<dbReference type="PROSITE" id="PS50969">
    <property type="entry name" value="FCP1"/>
    <property type="match status" value="2"/>
</dbReference>
<evidence type="ECO:0000256" key="3">
    <source>
        <dbReference type="ARBA" id="ARBA00022448"/>
    </source>
</evidence>
<dbReference type="GO" id="GO:0015031">
    <property type="term" value="P:protein transport"/>
    <property type="evidence" value="ECO:0007669"/>
    <property type="project" value="UniProtKB-KW"/>
</dbReference>
<protein>
    <recommendedName>
        <fullName evidence="12">Mitochondrial import inner membrane translocase subunit TIM50</fullName>
    </recommendedName>
</protein>
<gene>
    <name evidence="14" type="ORF">F2Q70_00013915</name>
</gene>
<evidence type="ECO:0000256" key="8">
    <source>
        <dbReference type="ARBA" id="ARBA00022989"/>
    </source>
</evidence>
<evidence type="ECO:0000256" key="4">
    <source>
        <dbReference type="ARBA" id="ARBA00022692"/>
    </source>
</evidence>
<evidence type="ECO:0000256" key="9">
    <source>
        <dbReference type="ARBA" id="ARBA00023010"/>
    </source>
</evidence>
<keyword evidence="10 12" id="KW-0496">Mitochondrion</keyword>
<sequence length="508" mass="59760">MLYSAAIKVPARAIEMYLELRERVEEHVKGFTEPLSEKLLPDLHPSEQNVVYTLVLDLNETLLYTDWKRERGWRTFKRPGVDAFLEHLGKFYEIVVYSDQMDMYVYPVCEKLDPNGYIRYKLARGATKYENGKHYRDLSKLNRDPKRILYVSGNAFETSLQPENCVPIKPYKLESDDTALVDLIPFLEYVARNGPADIRPVLASYERKDVAKEFLERSIEYQKYYNSPFALYVIITSSSISLVKHIMTWVLLELCSVPARAIEMYLELRERVEEHVKGFTEPLSEKLLPDLHPSEQNVVYTLVLDLNETLLYTDWKRERGWRTFKRPGVDAFLEHLGKFYEIVVYSDQMDMYVYPVCEKLDPNGYIRYKLARGATKYENGKHYRDLSKLNRDPKRILYVSGNAFDTSLQPENCVPIKPYKLESDDTALVDLIPFLEYVARNGPADIRPVLASYERKDVAKEFLERSIEYQKPVLASYERKDVAKEFLERSIEYQKRMQGQRQGRLWRR</sequence>
<dbReference type="EMBL" id="QGKY02000089">
    <property type="protein sequence ID" value="KAF2616300.1"/>
    <property type="molecule type" value="Genomic_DNA"/>
</dbReference>
<evidence type="ECO:0000259" key="13">
    <source>
        <dbReference type="PROSITE" id="PS50969"/>
    </source>
</evidence>
<keyword evidence="6 12" id="KW-0653">Protein transport</keyword>
<dbReference type="InterPro" id="IPR050365">
    <property type="entry name" value="TIM50"/>
</dbReference>
<keyword evidence="8" id="KW-1133">Transmembrane helix</keyword>
<evidence type="ECO:0000256" key="6">
    <source>
        <dbReference type="ARBA" id="ARBA00022927"/>
    </source>
</evidence>
<comment type="subcellular location">
    <subcellularLocation>
        <location evidence="1 12">Mitochondrion inner membrane</location>
        <topology evidence="1 12">Single-pass membrane protein</topology>
    </subcellularLocation>
</comment>
<keyword evidence="5" id="KW-0999">Mitochondrion inner membrane</keyword>
<reference evidence="14" key="1">
    <citation type="submission" date="2019-12" db="EMBL/GenBank/DDBJ databases">
        <title>Genome sequencing and annotation of Brassica cretica.</title>
        <authorList>
            <person name="Studholme D.J."/>
            <person name="Sarris P.F."/>
        </authorList>
    </citation>
    <scope>NUCLEOTIDE SEQUENCE</scope>
    <source>
        <strain evidence="14">PFS-102/07</strain>
        <tissue evidence="14">Leaf</tissue>
    </source>
</reference>
<comment type="subunit">
    <text evidence="12">Component of the TIM23 complex.</text>
</comment>
<dbReference type="FunFam" id="3.40.50.1000:FF:000019">
    <property type="entry name" value="Mitochondrial import inner membrane translocase subunit TIM50"/>
    <property type="match status" value="2"/>
</dbReference>
<evidence type="ECO:0000313" key="14">
    <source>
        <dbReference type="EMBL" id="KAF2616300.1"/>
    </source>
</evidence>
<evidence type="ECO:0000256" key="10">
    <source>
        <dbReference type="ARBA" id="ARBA00023128"/>
    </source>
</evidence>
<dbReference type="SMART" id="SM00577">
    <property type="entry name" value="CPDc"/>
    <property type="match status" value="2"/>
</dbReference>
<feature type="domain" description="FCP1 homology" evidence="13">
    <location>
        <begin position="295"/>
        <end position="438"/>
    </location>
</feature>
<dbReference type="AlphaFoldDB" id="A0A8S9M878"/>
<keyword evidence="11" id="KW-0472">Membrane</keyword>
<dbReference type="InterPro" id="IPR004274">
    <property type="entry name" value="FCP1_dom"/>
</dbReference>
<keyword evidence="4" id="KW-0812">Transmembrane</keyword>
<organism evidence="14">
    <name type="scientific">Brassica cretica</name>
    <name type="common">Mustard</name>
    <dbReference type="NCBI Taxonomy" id="69181"/>
    <lineage>
        <taxon>Eukaryota</taxon>
        <taxon>Viridiplantae</taxon>
        <taxon>Streptophyta</taxon>
        <taxon>Embryophyta</taxon>
        <taxon>Tracheophyta</taxon>
        <taxon>Spermatophyta</taxon>
        <taxon>Magnoliopsida</taxon>
        <taxon>eudicotyledons</taxon>
        <taxon>Gunneridae</taxon>
        <taxon>Pentapetalae</taxon>
        <taxon>rosids</taxon>
        <taxon>malvids</taxon>
        <taxon>Brassicales</taxon>
        <taxon>Brassicaceae</taxon>
        <taxon>Brassiceae</taxon>
        <taxon>Brassica</taxon>
    </lineage>
</organism>
<dbReference type="PANTHER" id="PTHR12210">
    <property type="entry name" value="DULLARD PROTEIN PHOSPHATASE"/>
    <property type="match status" value="1"/>
</dbReference>
<dbReference type="SUPFAM" id="SSF56784">
    <property type="entry name" value="HAD-like"/>
    <property type="match status" value="2"/>
</dbReference>
<dbReference type="InterPro" id="IPR036412">
    <property type="entry name" value="HAD-like_sf"/>
</dbReference>
<evidence type="ECO:0000256" key="12">
    <source>
        <dbReference type="RuleBase" id="RU365079"/>
    </source>
</evidence>
<dbReference type="InterPro" id="IPR023214">
    <property type="entry name" value="HAD_sf"/>
</dbReference>
<evidence type="ECO:0000256" key="5">
    <source>
        <dbReference type="ARBA" id="ARBA00022792"/>
    </source>
</evidence>
<keyword evidence="9 12" id="KW-0811">Translocation</keyword>
<proteinExistence type="inferred from homology"/>
<accession>A0A8S9M878</accession>
<keyword evidence="7 12" id="KW-0809">Transit peptide</keyword>
<comment type="function">
    <text evidence="12">Essential component of the TIM23 complex, a complex that mediates the translocation of transit peptide-containing proteins across the mitochondrial inner membrane.</text>
</comment>
<evidence type="ECO:0000256" key="11">
    <source>
        <dbReference type="ARBA" id="ARBA00023136"/>
    </source>
</evidence>
<dbReference type="Gene3D" id="3.40.50.1000">
    <property type="entry name" value="HAD superfamily/HAD-like"/>
    <property type="match status" value="2"/>
</dbReference>